<evidence type="ECO:0000313" key="10">
    <source>
        <dbReference type="EMBL" id="WMV29532.1"/>
    </source>
</evidence>
<evidence type="ECO:0000256" key="8">
    <source>
        <dbReference type="SAM" id="MobiDB-lite"/>
    </source>
</evidence>
<keyword evidence="6" id="KW-1133">Transmembrane helix</keyword>
<dbReference type="SUPFAM" id="SSF56112">
    <property type="entry name" value="Protein kinase-like (PK-like)"/>
    <property type="match status" value="1"/>
</dbReference>
<keyword evidence="11" id="KW-1185">Reference proteome</keyword>
<evidence type="ECO:0000256" key="3">
    <source>
        <dbReference type="ARBA" id="ARBA00022692"/>
    </source>
</evidence>
<feature type="compositionally biased region" description="Low complexity" evidence="8">
    <location>
        <begin position="356"/>
        <end position="365"/>
    </location>
</feature>
<dbReference type="InterPro" id="IPR011009">
    <property type="entry name" value="Kinase-like_dom_sf"/>
</dbReference>
<feature type="domain" description="Protein kinase" evidence="9">
    <location>
        <begin position="398"/>
        <end position="672"/>
    </location>
</feature>
<dbReference type="EMBL" id="CP133616">
    <property type="protein sequence ID" value="WMV29532.1"/>
    <property type="molecule type" value="Genomic_DNA"/>
</dbReference>
<comment type="subcellular location">
    <subcellularLocation>
        <location evidence="1">Membrane</location>
    </subcellularLocation>
</comment>
<dbReference type="Pfam" id="PF00069">
    <property type="entry name" value="Pkinase"/>
    <property type="match status" value="1"/>
</dbReference>
<dbReference type="PROSITE" id="PS50011">
    <property type="entry name" value="PROTEIN_KINASE_DOM"/>
    <property type="match status" value="1"/>
</dbReference>
<evidence type="ECO:0000313" key="11">
    <source>
        <dbReference type="Proteomes" id="UP001234989"/>
    </source>
</evidence>
<dbReference type="InterPro" id="IPR046959">
    <property type="entry name" value="PRK1-6/SRF4-like"/>
</dbReference>
<keyword evidence="4" id="KW-0732">Signal</keyword>
<evidence type="ECO:0000256" key="6">
    <source>
        <dbReference type="ARBA" id="ARBA00022989"/>
    </source>
</evidence>
<reference evidence="10" key="1">
    <citation type="submission" date="2023-08" db="EMBL/GenBank/DDBJ databases">
        <title>A de novo genome assembly of Solanum verrucosum Schlechtendal, a Mexican diploid species geographically isolated from the other diploid A-genome species in potato relatives.</title>
        <authorList>
            <person name="Hosaka K."/>
        </authorList>
    </citation>
    <scope>NUCLEOTIDE SEQUENCE</scope>
    <source>
        <tissue evidence="10">Young leaves</tissue>
    </source>
</reference>
<dbReference type="Pfam" id="PF08263">
    <property type="entry name" value="LRRNT_2"/>
    <property type="match status" value="1"/>
</dbReference>
<feature type="region of interest" description="Disordered" evidence="8">
    <location>
        <begin position="356"/>
        <end position="378"/>
    </location>
</feature>
<name>A0AAF0QSL1_SOLVR</name>
<dbReference type="GO" id="GO:0005524">
    <property type="term" value="F:ATP binding"/>
    <property type="evidence" value="ECO:0007669"/>
    <property type="project" value="InterPro"/>
</dbReference>
<organism evidence="10 11">
    <name type="scientific">Solanum verrucosum</name>
    <dbReference type="NCBI Taxonomy" id="315347"/>
    <lineage>
        <taxon>Eukaryota</taxon>
        <taxon>Viridiplantae</taxon>
        <taxon>Streptophyta</taxon>
        <taxon>Embryophyta</taxon>
        <taxon>Tracheophyta</taxon>
        <taxon>Spermatophyta</taxon>
        <taxon>Magnoliopsida</taxon>
        <taxon>eudicotyledons</taxon>
        <taxon>Gunneridae</taxon>
        <taxon>Pentapetalae</taxon>
        <taxon>asterids</taxon>
        <taxon>lamiids</taxon>
        <taxon>Solanales</taxon>
        <taxon>Solanaceae</taxon>
        <taxon>Solanoideae</taxon>
        <taxon>Solaneae</taxon>
        <taxon>Solanum</taxon>
    </lineage>
</organism>
<evidence type="ECO:0000259" key="9">
    <source>
        <dbReference type="PROSITE" id="PS50011"/>
    </source>
</evidence>
<evidence type="ECO:0000256" key="2">
    <source>
        <dbReference type="ARBA" id="ARBA00022614"/>
    </source>
</evidence>
<gene>
    <name evidence="10" type="ORF">MTR67_022917</name>
</gene>
<dbReference type="Gene3D" id="3.30.200.20">
    <property type="entry name" value="Phosphorylase Kinase, domain 1"/>
    <property type="match status" value="1"/>
</dbReference>
<keyword evidence="2" id="KW-0433">Leucine-rich repeat</keyword>
<dbReference type="InterPro" id="IPR000719">
    <property type="entry name" value="Prot_kinase_dom"/>
</dbReference>
<dbReference type="InterPro" id="IPR032675">
    <property type="entry name" value="LRR_dom_sf"/>
</dbReference>
<dbReference type="GO" id="GO:0004672">
    <property type="term" value="F:protein kinase activity"/>
    <property type="evidence" value="ECO:0007669"/>
    <property type="project" value="InterPro"/>
</dbReference>
<dbReference type="Proteomes" id="UP001234989">
    <property type="component" value="Chromosome 5"/>
</dbReference>
<accession>A0AAF0QSL1</accession>
<evidence type="ECO:0000256" key="5">
    <source>
        <dbReference type="ARBA" id="ARBA00022737"/>
    </source>
</evidence>
<protein>
    <recommendedName>
        <fullName evidence="9">Protein kinase domain-containing protein</fullName>
    </recommendedName>
</protein>
<keyword evidence="5" id="KW-0677">Repeat</keyword>
<dbReference type="Pfam" id="PF00560">
    <property type="entry name" value="LRR_1"/>
    <property type="match status" value="3"/>
</dbReference>
<evidence type="ECO:0000256" key="4">
    <source>
        <dbReference type="ARBA" id="ARBA00022729"/>
    </source>
</evidence>
<dbReference type="InterPro" id="IPR001611">
    <property type="entry name" value="Leu-rich_rpt"/>
</dbReference>
<dbReference type="PANTHER" id="PTHR48007:SF29">
    <property type="entry name" value="POLLEN RECEPTOR-LIKE KINASE 3"/>
    <property type="match status" value="1"/>
</dbReference>
<evidence type="ECO:0000256" key="7">
    <source>
        <dbReference type="ARBA" id="ARBA00023136"/>
    </source>
</evidence>
<dbReference type="Gene3D" id="1.10.510.10">
    <property type="entry name" value="Transferase(Phosphotransferase) domain 1"/>
    <property type="match status" value="1"/>
</dbReference>
<dbReference type="AlphaFoldDB" id="A0AAF0QSL1"/>
<dbReference type="Gene3D" id="3.80.10.10">
    <property type="entry name" value="Ribonuclease Inhibitor"/>
    <property type="match status" value="2"/>
</dbReference>
<dbReference type="FunFam" id="3.80.10.10:FF:000400">
    <property type="entry name" value="Nuclear pore complex protein NUP107"/>
    <property type="match status" value="1"/>
</dbReference>
<dbReference type="GO" id="GO:0050832">
    <property type="term" value="P:defense response to fungus"/>
    <property type="evidence" value="ECO:0007669"/>
    <property type="project" value="UniProtKB-ARBA"/>
</dbReference>
<sequence length="675" mass="75018">MQRGLPLAVEKNLKPLEISSDSNEAINMINNNNLLYDDIIAKCREILSLSGERLIVSPQKMAAVLFQLHHLIFLFVFFLSHPTPCVSIGDDQVLLEFKELLLNTSLLDSSWKKGTNPCDNNNKWFGVQCDNKNVIQALLLGGVGLSGNLDVDVLISLQGLRVVNLANNSFSGTIPDFFRLGALKSLFIDGNQFSGDIPGDFFSKMGSLRKIWFSRNKFSGKIPDSLAGLKYLLELHLENNEFTGPIPSLSQANLATINFSNNKLQGLIPQSLSKFGSNPFQGNPDLCGNQIGRECKTVASGEKSEGSGSTKWIIIGLVVVLLLVAILFKSKRKDDQFEKLEKESLDEAVKVHLNKRSMSTRTSMRSSRKGRSRSGSDMGDLVVVNDEKGIFGMPDLMKAAAEVLGNGGLGSAYKAVMGNGVSVVVKRLRETNKFNKESFDAEIRRLTRIRHRNILQPLAYHYRKEEKLVVSEYIPKGSLLYLLHGDRGIAHAQLNWTIRVKIILGVASGMKFLHSEFASYDVPHGNLKSSNILLSANNEPLLTDYAFYPLLNDSQAVQSLFAYKSPEAILNQQVTPKSDVYCLGIIILEILTGKFPSQYLSNQKCGTDVAQWARSAIEENRVSELIAPEIETEKDSLEMMEKFLHIGAACTESDHDNRIDMKEAIRRIEEITNLM</sequence>
<dbReference type="InterPro" id="IPR013210">
    <property type="entry name" value="LRR_N_plant-typ"/>
</dbReference>
<dbReference type="GO" id="GO:0016020">
    <property type="term" value="C:membrane"/>
    <property type="evidence" value="ECO:0007669"/>
    <property type="project" value="UniProtKB-SubCell"/>
</dbReference>
<proteinExistence type="predicted"/>
<dbReference type="PANTHER" id="PTHR48007">
    <property type="entry name" value="LEUCINE-RICH REPEAT RECEPTOR-LIKE PROTEIN KINASE PXC1"/>
    <property type="match status" value="1"/>
</dbReference>
<keyword evidence="3" id="KW-0812">Transmembrane</keyword>
<evidence type="ECO:0000256" key="1">
    <source>
        <dbReference type="ARBA" id="ARBA00004370"/>
    </source>
</evidence>
<keyword evidence="7" id="KW-0472">Membrane</keyword>
<dbReference type="SUPFAM" id="SSF52058">
    <property type="entry name" value="L domain-like"/>
    <property type="match status" value="1"/>
</dbReference>